<name>A0A8S2ELG8_9BILA</name>
<gene>
    <name evidence="1" type="ORF">OVA965_LOCUS23723</name>
    <name evidence="2" type="ORF">TMI583_LOCUS24444</name>
</gene>
<accession>A0A8S2ELG8</accession>
<evidence type="ECO:0000313" key="2">
    <source>
        <dbReference type="EMBL" id="CAF4005729.1"/>
    </source>
</evidence>
<comment type="caution">
    <text evidence="1">The sequence shown here is derived from an EMBL/GenBank/DDBJ whole genome shotgun (WGS) entry which is preliminary data.</text>
</comment>
<dbReference type="EMBL" id="CAJOBA010035500">
    <property type="protein sequence ID" value="CAF4005729.1"/>
    <property type="molecule type" value="Genomic_DNA"/>
</dbReference>
<protein>
    <submittedName>
        <fullName evidence="1">Uncharacterized protein</fullName>
    </submittedName>
</protein>
<reference evidence="1" key="1">
    <citation type="submission" date="2021-02" db="EMBL/GenBank/DDBJ databases">
        <authorList>
            <person name="Nowell W R."/>
        </authorList>
    </citation>
    <scope>NUCLEOTIDE SEQUENCE</scope>
</reference>
<dbReference type="EMBL" id="CAJNOK010013970">
    <property type="protein sequence ID" value="CAF1195452.1"/>
    <property type="molecule type" value="Genomic_DNA"/>
</dbReference>
<proteinExistence type="predicted"/>
<evidence type="ECO:0000313" key="3">
    <source>
        <dbReference type="Proteomes" id="UP000677228"/>
    </source>
</evidence>
<dbReference type="Proteomes" id="UP000682733">
    <property type="component" value="Unassembled WGS sequence"/>
</dbReference>
<organism evidence="1 3">
    <name type="scientific">Didymodactylos carnosus</name>
    <dbReference type="NCBI Taxonomy" id="1234261"/>
    <lineage>
        <taxon>Eukaryota</taxon>
        <taxon>Metazoa</taxon>
        <taxon>Spiralia</taxon>
        <taxon>Gnathifera</taxon>
        <taxon>Rotifera</taxon>
        <taxon>Eurotatoria</taxon>
        <taxon>Bdelloidea</taxon>
        <taxon>Philodinida</taxon>
        <taxon>Philodinidae</taxon>
        <taxon>Didymodactylos</taxon>
    </lineage>
</organism>
<sequence>MTVGTKLSSTIDPVMNLSQRGLSMEEKDALIGGLSYVFPTDRFDEETFIANVETLFVSLVGYCTESHDSKEKETDEEIMCNRTPQQLTYATKLRSMSDSFWRRSKREPLVIDKQSLMMNRVLRELGKDKTICVTHSDKGKGVIIMNRCDYGKKMNDILNATSTFRPIDGDPTLIKEDNLIRSLLCMEKRGFISPDEHMRM</sequence>
<dbReference type="Proteomes" id="UP000677228">
    <property type="component" value="Unassembled WGS sequence"/>
</dbReference>
<dbReference type="AlphaFoldDB" id="A0A8S2ELG8"/>
<evidence type="ECO:0000313" key="1">
    <source>
        <dbReference type="EMBL" id="CAF1195452.1"/>
    </source>
</evidence>